<dbReference type="RefSeq" id="WP_168511337.1">
    <property type="nucleotide sequence ID" value="NZ_JAAXLS010000002.1"/>
</dbReference>
<dbReference type="Gene3D" id="3.40.50.10540">
    <property type="entry name" value="Crotonobetainyl-coa:carnitine coa-transferase, domain 1"/>
    <property type="match status" value="1"/>
</dbReference>
<accession>A0ABX1IWP6</accession>
<sequence>MQETHGDGPLAGLRVLEIGGMGPGPFAGMTLADMGAEVVRIERPGGPGIFPGDPTLDVVNRGKLSVTLDLKRPEAVAALLTMVERADALIEGYRPGVAERLGIGPEQCWERNAALVYGRMTGWGQDGPLAAAAGHDISYIAVTGALHAIGEAGGPPQVPVNLLGDYGGGGMYLVAGLLAALREAERTGRGQVVDAAIVDGTAHLLAGTHALLNTGTWRDERGVNTLDGGAPFYGVYETADGRYMAVGALEPKFYQALLDGLALTGESPDAQNEQAGWPELRERIAKAFRSRTQREWTEVFAGTDACVAPVLSLVEAASHPHVRARQAVLDEDGFVQPAPAPRFSAHPRARPARPAPFGRDTRQVLDAWGVDPEPLLRSGAATEG</sequence>
<evidence type="ECO:0000313" key="3">
    <source>
        <dbReference type="Proteomes" id="UP000715441"/>
    </source>
</evidence>
<proteinExistence type="predicted"/>
<dbReference type="InterPro" id="IPR003673">
    <property type="entry name" value="CoA-Trfase_fam_III"/>
</dbReference>
<dbReference type="Gene3D" id="3.30.60.110">
    <property type="match status" value="1"/>
</dbReference>
<dbReference type="InterPro" id="IPR044855">
    <property type="entry name" value="CoA-Trfase_III_dom3_sf"/>
</dbReference>
<gene>
    <name evidence="2" type="ORF">HFP15_03385</name>
</gene>
<dbReference type="InterPro" id="IPR023606">
    <property type="entry name" value="CoA-Trfase_III_dom_1_sf"/>
</dbReference>
<organism evidence="2 3">
    <name type="scientific">Amycolatopsis acididurans</name>
    <dbReference type="NCBI Taxonomy" id="2724524"/>
    <lineage>
        <taxon>Bacteria</taxon>
        <taxon>Bacillati</taxon>
        <taxon>Actinomycetota</taxon>
        <taxon>Actinomycetes</taxon>
        <taxon>Pseudonocardiales</taxon>
        <taxon>Pseudonocardiaceae</taxon>
        <taxon>Amycolatopsis</taxon>
    </lineage>
</organism>
<keyword evidence="2" id="KW-0808">Transferase</keyword>
<feature type="region of interest" description="Disordered" evidence="1">
    <location>
        <begin position="338"/>
        <end position="359"/>
    </location>
</feature>
<dbReference type="PANTHER" id="PTHR48228:SF5">
    <property type="entry name" value="ALPHA-METHYLACYL-COA RACEMASE"/>
    <property type="match status" value="1"/>
</dbReference>
<dbReference type="GO" id="GO:0016740">
    <property type="term" value="F:transferase activity"/>
    <property type="evidence" value="ECO:0007669"/>
    <property type="project" value="UniProtKB-KW"/>
</dbReference>
<keyword evidence="3" id="KW-1185">Reference proteome</keyword>
<dbReference type="Gene3D" id="3.30.1540.10">
    <property type="entry name" value="formyl-coa transferase, domain 3"/>
    <property type="match status" value="1"/>
</dbReference>
<dbReference type="Pfam" id="PF02515">
    <property type="entry name" value="CoA_transf_3"/>
    <property type="match status" value="1"/>
</dbReference>
<name>A0ABX1IWP6_9PSEU</name>
<dbReference type="EMBL" id="JAAXLS010000002">
    <property type="protein sequence ID" value="NKQ51921.1"/>
    <property type="molecule type" value="Genomic_DNA"/>
</dbReference>
<reference evidence="2 3" key="1">
    <citation type="submission" date="2020-04" db="EMBL/GenBank/DDBJ databases">
        <title>Novel species.</title>
        <authorList>
            <person name="Teo W.F.A."/>
            <person name="Lipun K."/>
            <person name="Srisuk N."/>
            <person name="Duangmal K."/>
        </authorList>
    </citation>
    <scope>NUCLEOTIDE SEQUENCE [LARGE SCALE GENOMIC DNA]</scope>
    <source>
        <strain evidence="2 3">K13G38</strain>
    </source>
</reference>
<evidence type="ECO:0000256" key="1">
    <source>
        <dbReference type="SAM" id="MobiDB-lite"/>
    </source>
</evidence>
<comment type="caution">
    <text evidence="2">The sequence shown here is derived from an EMBL/GenBank/DDBJ whole genome shotgun (WGS) entry which is preliminary data.</text>
</comment>
<evidence type="ECO:0000313" key="2">
    <source>
        <dbReference type="EMBL" id="NKQ51921.1"/>
    </source>
</evidence>
<protein>
    <submittedName>
        <fullName evidence="2">CoA transferase</fullName>
    </submittedName>
</protein>
<dbReference type="PANTHER" id="PTHR48228">
    <property type="entry name" value="SUCCINYL-COA--D-CITRAMALATE COA-TRANSFERASE"/>
    <property type="match status" value="1"/>
</dbReference>
<dbReference type="Proteomes" id="UP000715441">
    <property type="component" value="Unassembled WGS sequence"/>
</dbReference>
<dbReference type="SUPFAM" id="SSF89796">
    <property type="entry name" value="CoA-transferase family III (CaiB/BaiF)"/>
    <property type="match status" value="1"/>
</dbReference>
<dbReference type="InterPro" id="IPR050509">
    <property type="entry name" value="CoA-transferase_III"/>
</dbReference>